<dbReference type="Gene3D" id="3.30.565.10">
    <property type="entry name" value="Histidine kinase-like ATPase, C-terminal domain"/>
    <property type="match status" value="1"/>
</dbReference>
<dbReference type="InterPro" id="IPR011006">
    <property type="entry name" value="CheY-like_superfamily"/>
</dbReference>
<feature type="domain" description="Response regulatory" evidence="7">
    <location>
        <begin position="70"/>
        <end position="188"/>
    </location>
</feature>
<dbReference type="SMART" id="SM00448">
    <property type="entry name" value="REC"/>
    <property type="match status" value="1"/>
</dbReference>
<name>A0A975EQI4_9RHOB</name>
<dbReference type="RefSeq" id="WP_209357036.1">
    <property type="nucleotide sequence ID" value="NZ_CP060010.1"/>
</dbReference>
<evidence type="ECO:0000256" key="4">
    <source>
        <dbReference type="PROSITE-ProRule" id="PRU00169"/>
    </source>
</evidence>
<dbReference type="GO" id="GO:0000155">
    <property type="term" value="F:phosphorelay sensor kinase activity"/>
    <property type="evidence" value="ECO:0007669"/>
    <property type="project" value="InterPro"/>
</dbReference>
<proteinExistence type="predicted"/>
<evidence type="ECO:0000256" key="3">
    <source>
        <dbReference type="ARBA" id="ARBA00022553"/>
    </source>
</evidence>
<protein>
    <recommendedName>
        <fullName evidence="2">histidine kinase</fullName>
        <ecNumber evidence="2">2.7.13.3</ecNumber>
    </recommendedName>
</protein>
<reference evidence="8" key="1">
    <citation type="submission" date="2020-07" db="EMBL/GenBank/DDBJ databases">
        <title>Genome sequences of bacteria associated with the marine, planktonic diatom Thalassiosira profunda strain ECT2AJA-044.</title>
        <authorList>
            <person name="Gargas C.B."/>
            <person name="Roberts W.R."/>
            <person name="Alverson A.J."/>
        </authorList>
    </citation>
    <scope>NUCLEOTIDE SEQUENCE</scope>
    <source>
        <strain evidence="8">ECT2AJA-044</strain>
    </source>
</reference>
<dbReference type="Gene3D" id="1.10.287.130">
    <property type="match status" value="1"/>
</dbReference>
<dbReference type="Proteomes" id="UP000665026">
    <property type="component" value="Chromosome"/>
</dbReference>
<dbReference type="InterPro" id="IPR036097">
    <property type="entry name" value="HisK_dim/P_sf"/>
</dbReference>
<dbReference type="SUPFAM" id="SSF47384">
    <property type="entry name" value="Homodimeric domain of signal transducing histidine kinase"/>
    <property type="match status" value="1"/>
</dbReference>
<dbReference type="InterPro" id="IPR003661">
    <property type="entry name" value="HisK_dim/P_dom"/>
</dbReference>
<dbReference type="Pfam" id="PF00072">
    <property type="entry name" value="Response_reg"/>
    <property type="match status" value="1"/>
</dbReference>
<dbReference type="InterPro" id="IPR005467">
    <property type="entry name" value="His_kinase_dom"/>
</dbReference>
<feature type="domain" description="Histidine kinase" evidence="6">
    <location>
        <begin position="216"/>
        <end position="434"/>
    </location>
</feature>
<evidence type="ECO:0000256" key="2">
    <source>
        <dbReference type="ARBA" id="ARBA00012438"/>
    </source>
</evidence>
<accession>A0A975EQI4</accession>
<feature type="modified residue" description="4-aspartylphosphate" evidence="4">
    <location>
        <position position="120"/>
    </location>
</feature>
<dbReference type="KEGG" id="cact:HZ995_02080"/>
<dbReference type="PRINTS" id="PR00344">
    <property type="entry name" value="BCTRLSENSOR"/>
</dbReference>
<gene>
    <name evidence="8" type="ORF">HZ995_02080</name>
</gene>
<dbReference type="AlphaFoldDB" id="A0A975EQI4"/>
<evidence type="ECO:0000256" key="1">
    <source>
        <dbReference type="ARBA" id="ARBA00000085"/>
    </source>
</evidence>
<dbReference type="Gene3D" id="3.40.50.2300">
    <property type="match status" value="1"/>
</dbReference>
<dbReference type="PANTHER" id="PTHR43547">
    <property type="entry name" value="TWO-COMPONENT HISTIDINE KINASE"/>
    <property type="match status" value="1"/>
</dbReference>
<evidence type="ECO:0000259" key="6">
    <source>
        <dbReference type="PROSITE" id="PS50109"/>
    </source>
</evidence>
<feature type="region of interest" description="Disordered" evidence="5">
    <location>
        <begin position="431"/>
        <end position="452"/>
    </location>
</feature>
<dbReference type="CDD" id="cd00075">
    <property type="entry name" value="HATPase"/>
    <property type="match status" value="1"/>
</dbReference>
<evidence type="ECO:0000313" key="8">
    <source>
        <dbReference type="EMBL" id="QTN36335.1"/>
    </source>
</evidence>
<evidence type="ECO:0000256" key="5">
    <source>
        <dbReference type="SAM" id="MobiDB-lite"/>
    </source>
</evidence>
<dbReference type="InterPro" id="IPR001789">
    <property type="entry name" value="Sig_transdc_resp-reg_receiver"/>
</dbReference>
<dbReference type="CDD" id="cd00082">
    <property type="entry name" value="HisKA"/>
    <property type="match status" value="1"/>
</dbReference>
<evidence type="ECO:0000259" key="7">
    <source>
        <dbReference type="PROSITE" id="PS50110"/>
    </source>
</evidence>
<dbReference type="PROSITE" id="PS50110">
    <property type="entry name" value="RESPONSE_REGULATORY"/>
    <property type="match status" value="1"/>
</dbReference>
<sequence>MQVRVCLTTARPQRSNELLAIRLYQRISKRVQCSVLVSRITRKRGACRPEYIANEQSLPMKNSLPIELSTIVLVEDDEDTLVALSDALVDEGLVCRPFARPEDALEYISEGGDCSALVTDIKMPKMSGLQLVSKLRDLPNPTSETPVIIASGNATKKEVQEALRLSVSEFLDKPIQLDYLVDLLRQMLTTSGSTTSENEGDLNEISGNELSNTLRLVAHEMRTPLNAVIGFSSLLLDEQIKFEREAVMSVAEYIFEAGNELLSKTNLAIGTLSMSEGNPPELKAAHAERMMVSVTERKSVRDAAKQKHIEIIDHIGLKLWRLDPYSTMNALEQIILNSLNVTEPGGKIVVEARERENGLEIRVTDEGPGMSPAQIERALRPFSKSDLSNNGVAEGLGLGLPFARKCMERQSGNLRVSSSVANGTTVSLELPKHELLPENPQSLMKESQQDAL</sequence>
<comment type="catalytic activity">
    <reaction evidence="1">
        <text>ATP + protein L-histidine = ADP + protein N-phospho-L-histidine.</text>
        <dbReference type="EC" id="2.7.13.3"/>
    </reaction>
</comment>
<organism evidence="8 9">
    <name type="scientific">Cognatishimia activa</name>
    <dbReference type="NCBI Taxonomy" id="1715691"/>
    <lineage>
        <taxon>Bacteria</taxon>
        <taxon>Pseudomonadati</taxon>
        <taxon>Pseudomonadota</taxon>
        <taxon>Alphaproteobacteria</taxon>
        <taxon>Rhodobacterales</taxon>
        <taxon>Paracoccaceae</taxon>
        <taxon>Cognatishimia</taxon>
    </lineage>
</organism>
<dbReference type="EC" id="2.7.13.3" evidence="2"/>
<dbReference type="PROSITE" id="PS50109">
    <property type="entry name" value="HIS_KIN"/>
    <property type="match status" value="1"/>
</dbReference>
<dbReference type="SMART" id="SM00387">
    <property type="entry name" value="HATPase_c"/>
    <property type="match status" value="1"/>
</dbReference>
<dbReference type="PANTHER" id="PTHR43547:SF2">
    <property type="entry name" value="HYBRID SIGNAL TRANSDUCTION HISTIDINE KINASE C"/>
    <property type="match status" value="1"/>
</dbReference>
<dbReference type="InterPro" id="IPR003594">
    <property type="entry name" value="HATPase_dom"/>
</dbReference>
<feature type="compositionally biased region" description="Polar residues" evidence="5">
    <location>
        <begin position="439"/>
        <end position="452"/>
    </location>
</feature>
<dbReference type="InterPro" id="IPR004358">
    <property type="entry name" value="Sig_transdc_His_kin-like_C"/>
</dbReference>
<dbReference type="Pfam" id="PF00512">
    <property type="entry name" value="HisKA"/>
    <property type="match status" value="1"/>
</dbReference>
<dbReference type="EMBL" id="CP060010">
    <property type="protein sequence ID" value="QTN36335.1"/>
    <property type="molecule type" value="Genomic_DNA"/>
</dbReference>
<dbReference type="SUPFAM" id="SSF55874">
    <property type="entry name" value="ATPase domain of HSP90 chaperone/DNA topoisomerase II/histidine kinase"/>
    <property type="match status" value="1"/>
</dbReference>
<keyword evidence="3 4" id="KW-0597">Phosphoprotein</keyword>
<dbReference type="SUPFAM" id="SSF52172">
    <property type="entry name" value="CheY-like"/>
    <property type="match status" value="1"/>
</dbReference>
<dbReference type="Pfam" id="PF02518">
    <property type="entry name" value="HATPase_c"/>
    <property type="match status" value="1"/>
</dbReference>
<evidence type="ECO:0000313" key="9">
    <source>
        <dbReference type="Proteomes" id="UP000665026"/>
    </source>
</evidence>
<dbReference type="InterPro" id="IPR036890">
    <property type="entry name" value="HATPase_C_sf"/>
</dbReference>